<dbReference type="Proteomes" id="UP000034071">
    <property type="component" value="Chromosome"/>
</dbReference>
<dbReference type="STRING" id="914150.TQ33_2104"/>
<dbReference type="NCBIfam" id="NF001659">
    <property type="entry name" value="PRK00430.1"/>
    <property type="match status" value="1"/>
</dbReference>
<dbReference type="PANTHER" id="PTHR47918">
    <property type="entry name" value="DNA-BINDING PROTEIN FIS"/>
    <property type="match status" value="1"/>
</dbReference>
<dbReference type="RefSeq" id="WP_046562023.1">
    <property type="nucleotide sequence ID" value="NZ_CP010975.1"/>
</dbReference>
<feature type="domain" description="DNA binding HTH" evidence="5">
    <location>
        <begin position="60"/>
        <end position="100"/>
    </location>
</feature>
<dbReference type="EMBL" id="CP010975">
    <property type="protein sequence ID" value="AKE53033.1"/>
    <property type="molecule type" value="Genomic_DNA"/>
</dbReference>
<dbReference type="SUPFAM" id="SSF46689">
    <property type="entry name" value="Homeodomain-like"/>
    <property type="match status" value="1"/>
</dbReference>
<dbReference type="PANTHER" id="PTHR47918:SF1">
    <property type="entry name" value="DNA-BINDING PROTEIN FIS"/>
    <property type="match status" value="1"/>
</dbReference>
<comment type="similarity">
    <text evidence="1">Belongs to the transcriptional regulatory Fis family.</text>
</comment>
<evidence type="ECO:0000313" key="6">
    <source>
        <dbReference type="EMBL" id="AKE53033.1"/>
    </source>
</evidence>
<dbReference type="PRINTS" id="PR01591">
    <property type="entry name" value="DNABINDNGFIS"/>
</dbReference>
<dbReference type="OrthoDB" id="9802388at2"/>
<dbReference type="InterPro" id="IPR009057">
    <property type="entry name" value="Homeodomain-like_sf"/>
</dbReference>
<dbReference type="PRINTS" id="PR01590">
    <property type="entry name" value="HTHFIS"/>
</dbReference>
<evidence type="ECO:0000256" key="3">
    <source>
        <dbReference type="ARBA" id="ARBA00029540"/>
    </source>
</evidence>
<keyword evidence="7" id="KW-1185">Reference proteome</keyword>
<dbReference type="PIRSF" id="PIRSF002097">
    <property type="entry name" value="DNA-binding_Fis"/>
    <property type="match status" value="1"/>
</dbReference>
<dbReference type="Gene3D" id="1.10.10.60">
    <property type="entry name" value="Homeodomain-like"/>
    <property type="match status" value="1"/>
</dbReference>
<dbReference type="PATRIC" id="fig|914150.5.peg.2133"/>
<evidence type="ECO:0000256" key="1">
    <source>
        <dbReference type="ARBA" id="ARBA00008559"/>
    </source>
</evidence>
<dbReference type="InterPro" id="IPR005412">
    <property type="entry name" value="Fis_DNA-bd"/>
</dbReference>
<protein>
    <recommendedName>
        <fullName evidence="3">Putative Fis-like DNA-binding protein</fullName>
    </recommendedName>
</protein>
<dbReference type="KEGG" id="kge:TQ33_2104"/>
<keyword evidence="2" id="KW-0238">DNA-binding</keyword>
<gene>
    <name evidence="6" type="ORF">TQ33_2104</name>
</gene>
<dbReference type="Pfam" id="PF02954">
    <property type="entry name" value="HTH_8"/>
    <property type="match status" value="1"/>
</dbReference>
<dbReference type="AlphaFoldDB" id="A0A0F6RD70"/>
<dbReference type="HOGENOM" id="CLU_158040_3_1_6"/>
<evidence type="ECO:0000256" key="4">
    <source>
        <dbReference type="SAM" id="MobiDB-lite"/>
    </source>
</evidence>
<evidence type="ECO:0000256" key="2">
    <source>
        <dbReference type="ARBA" id="ARBA00023125"/>
    </source>
</evidence>
<proteinExistence type="inferred from homology"/>
<name>A0A0F6RD70_9GAMM</name>
<evidence type="ECO:0000313" key="7">
    <source>
        <dbReference type="Proteomes" id="UP000034071"/>
    </source>
</evidence>
<dbReference type="InterPro" id="IPR050207">
    <property type="entry name" value="Trans_regulatory_Fis"/>
</dbReference>
<feature type="region of interest" description="Disordered" evidence="4">
    <location>
        <begin position="1"/>
        <end position="28"/>
    </location>
</feature>
<dbReference type="InterPro" id="IPR002197">
    <property type="entry name" value="HTH_Fis"/>
</dbReference>
<reference evidence="6 7" key="1">
    <citation type="submission" date="2015-02" db="EMBL/GenBank/DDBJ databases">
        <title>Complete genome sequence of Kangiella geojedonensis strain YCS-5T.</title>
        <authorList>
            <person name="Kim K.M."/>
        </authorList>
    </citation>
    <scope>NUCLEOTIDE SEQUENCE [LARGE SCALE GENOMIC DNA]</scope>
    <source>
        <strain evidence="6 7">YCS-5</strain>
    </source>
</reference>
<accession>A0A0F6RD70</accession>
<dbReference type="GO" id="GO:0043565">
    <property type="term" value="F:sequence-specific DNA binding"/>
    <property type="evidence" value="ECO:0007669"/>
    <property type="project" value="InterPro"/>
</dbReference>
<dbReference type="GO" id="GO:0006355">
    <property type="term" value="P:regulation of DNA-templated transcription"/>
    <property type="evidence" value="ECO:0007669"/>
    <property type="project" value="InterPro"/>
</dbReference>
<organism evidence="6 7">
    <name type="scientific">Kangiella geojedonensis</name>
    <dbReference type="NCBI Taxonomy" id="914150"/>
    <lineage>
        <taxon>Bacteria</taxon>
        <taxon>Pseudomonadati</taxon>
        <taxon>Pseudomonadota</taxon>
        <taxon>Gammaproteobacteria</taxon>
        <taxon>Kangiellales</taxon>
        <taxon>Kangiellaceae</taxon>
        <taxon>Kangiella</taxon>
    </lineage>
</organism>
<evidence type="ECO:0000259" key="5">
    <source>
        <dbReference type="Pfam" id="PF02954"/>
    </source>
</evidence>
<sequence>MTIFDTTTNNQTASLNQGTPSDSVSFQSNPTLREHVAISMQQYLKQMQGQPLNDVYDLVLSQVEEPLLRAIMEHTRNNQTKAAKVLGLNRGTLRKKLKRYNLL</sequence>